<keyword evidence="4 6" id="KW-0238">DNA-binding</keyword>
<dbReference type="GO" id="GO:0006260">
    <property type="term" value="P:DNA replication"/>
    <property type="evidence" value="ECO:0007669"/>
    <property type="project" value="UniProtKB-UniRule"/>
</dbReference>
<dbReference type="InterPro" id="IPR010979">
    <property type="entry name" value="Ribosomal_uS13-like_H2TH"/>
</dbReference>
<evidence type="ECO:0000256" key="1">
    <source>
        <dbReference type="ARBA" id="ARBA00022741"/>
    </source>
</evidence>
<dbReference type="GO" id="GO:0006265">
    <property type="term" value="P:DNA topological change"/>
    <property type="evidence" value="ECO:0007669"/>
    <property type="project" value="UniProtKB-UniRule"/>
</dbReference>
<dbReference type="PIRSF" id="PIRSF006553">
    <property type="entry name" value="TopoVI_B"/>
    <property type="match status" value="1"/>
</dbReference>
<feature type="binding site" evidence="6">
    <location>
        <position position="185"/>
    </location>
    <ligand>
        <name>ATP</name>
        <dbReference type="ChEBI" id="CHEBI:30616"/>
    </ligand>
</feature>
<feature type="binding site" evidence="6">
    <location>
        <begin position="216"/>
        <end position="223"/>
    </location>
    <ligand>
        <name>ATP</name>
        <dbReference type="ChEBI" id="CHEBI:30616"/>
    </ligand>
</feature>
<evidence type="ECO:0000256" key="5">
    <source>
        <dbReference type="ARBA" id="ARBA00023235"/>
    </source>
</evidence>
<accession>A0A1Q2MIB8</accession>
<evidence type="ECO:0000313" key="10">
    <source>
        <dbReference type="Proteomes" id="UP000188181"/>
    </source>
</evidence>
<dbReference type="Gene3D" id="1.10.8.50">
    <property type="match status" value="1"/>
</dbReference>
<dbReference type="InterPro" id="IPR020568">
    <property type="entry name" value="Ribosomal_Su5_D2-typ_SF"/>
</dbReference>
<dbReference type="EC" id="5.6.2.2" evidence="6"/>
<dbReference type="Proteomes" id="UP000188181">
    <property type="component" value="Chromosome"/>
</dbReference>
<feature type="domain" description="Histidine kinase/HSP90-like ATPase" evidence="8">
    <location>
        <begin position="138"/>
        <end position="289"/>
    </location>
</feature>
<feature type="binding site" evidence="6">
    <location>
        <position position="153"/>
    </location>
    <ligand>
        <name>ATP</name>
        <dbReference type="ChEBI" id="CHEBI:30616"/>
    </ligand>
</feature>
<dbReference type="InterPro" id="IPR015320">
    <property type="entry name" value="TopoVI_B_transducer"/>
</dbReference>
<feature type="compositionally biased region" description="Acidic residues" evidence="7">
    <location>
        <begin position="75"/>
        <end position="85"/>
    </location>
</feature>
<dbReference type="NCBIfam" id="TIGR01052">
    <property type="entry name" value="top6b"/>
    <property type="match status" value="1"/>
</dbReference>
<dbReference type="STRING" id="1851148.SMSP2_02840"/>
<keyword evidence="2 6" id="KW-0067">ATP-binding</keyword>
<feature type="binding site" evidence="6">
    <location>
        <begin position="206"/>
        <end position="207"/>
    </location>
    <ligand>
        <name>ATP</name>
        <dbReference type="ChEBI" id="CHEBI:30616"/>
    </ligand>
</feature>
<feature type="compositionally biased region" description="Basic and acidic residues" evidence="7">
    <location>
        <begin position="86"/>
        <end position="96"/>
    </location>
</feature>
<dbReference type="Pfam" id="PF02518">
    <property type="entry name" value="HATPase_c"/>
    <property type="match status" value="1"/>
</dbReference>
<evidence type="ECO:0000259" key="8">
    <source>
        <dbReference type="SMART" id="SM00387"/>
    </source>
</evidence>
<dbReference type="InterPro" id="IPR005734">
    <property type="entry name" value="TopoVI_B"/>
</dbReference>
<dbReference type="Gene3D" id="3.30.565.10">
    <property type="entry name" value="Histidine kinase-like ATPase, C-terminal domain"/>
    <property type="match status" value="1"/>
</dbReference>
<dbReference type="KEGG" id="pbas:SMSP2_02840"/>
<feature type="binding site" evidence="6">
    <location>
        <position position="547"/>
    </location>
    <ligand>
        <name>ATP</name>
        <dbReference type="ChEBI" id="CHEBI:30616"/>
    </ligand>
</feature>
<evidence type="ECO:0000256" key="3">
    <source>
        <dbReference type="ARBA" id="ARBA00023029"/>
    </source>
</evidence>
<dbReference type="HAMAP" id="MF_00322">
    <property type="entry name" value="Top6B"/>
    <property type="match status" value="1"/>
</dbReference>
<gene>
    <name evidence="6" type="primary">top6B</name>
    <name evidence="9" type="ORF">SMSP2_02840</name>
</gene>
<comment type="catalytic activity">
    <reaction evidence="6">
        <text>ATP-dependent breakage, passage and rejoining of double-stranded DNA.</text>
        <dbReference type="EC" id="5.6.2.2"/>
    </reaction>
</comment>
<dbReference type="SUPFAM" id="SSF46946">
    <property type="entry name" value="S13-like H2TH domain"/>
    <property type="match status" value="1"/>
</dbReference>
<dbReference type="SMART" id="SM00387">
    <property type="entry name" value="HATPase_c"/>
    <property type="match status" value="1"/>
</dbReference>
<dbReference type="EMBL" id="CP019646">
    <property type="protein sequence ID" value="AQQ72455.1"/>
    <property type="molecule type" value="Genomic_DNA"/>
</dbReference>
<feature type="region of interest" description="Disordered" evidence="7">
    <location>
        <begin position="1"/>
        <end position="117"/>
    </location>
</feature>
<keyword evidence="3 6" id="KW-0799">Topoisomerase</keyword>
<dbReference type="AlphaFoldDB" id="A0A1Q2MIB8"/>
<comment type="subunit">
    <text evidence="6">Homodimer. Heterotetramer of two Top6A and two Top6B chains.</text>
</comment>
<feature type="compositionally biased region" description="Basic and acidic residues" evidence="7">
    <location>
        <begin position="21"/>
        <end position="44"/>
    </location>
</feature>
<dbReference type="Pfam" id="PF09239">
    <property type="entry name" value="Topo-VIb_trans"/>
    <property type="match status" value="1"/>
</dbReference>
<dbReference type="PANTHER" id="PTHR48444">
    <property type="entry name" value="DNA TOPOISOMERASE 6 SUBUNIT B"/>
    <property type="match status" value="1"/>
</dbReference>
<dbReference type="GO" id="GO:0005524">
    <property type="term" value="F:ATP binding"/>
    <property type="evidence" value="ECO:0007669"/>
    <property type="project" value="UniProtKB-UniRule"/>
</dbReference>
<protein>
    <recommendedName>
        <fullName evidence="6">Type 2 DNA topoisomerase 6 subunit B</fullName>
        <ecNumber evidence="6">5.6.2.2</ecNumber>
    </recommendedName>
    <alternativeName>
        <fullName evidence="6">Type II DNA topoisomerase VI subunit B</fullName>
        <shortName evidence="6">TopoVI-B</shortName>
    </alternativeName>
</protein>
<evidence type="ECO:0000256" key="2">
    <source>
        <dbReference type="ARBA" id="ARBA00022840"/>
    </source>
</evidence>
<evidence type="ECO:0000256" key="6">
    <source>
        <dbReference type="HAMAP-Rule" id="MF_00322"/>
    </source>
</evidence>
<keyword evidence="1 6" id="KW-0547">Nucleotide-binding</keyword>
<dbReference type="SUPFAM" id="SSF54211">
    <property type="entry name" value="Ribosomal protein S5 domain 2-like"/>
    <property type="match status" value="1"/>
</dbReference>
<keyword evidence="5 6" id="KW-0413">Isomerase</keyword>
<comment type="function">
    <text evidence="6">Relaxes both positive and negative superturns and exhibits a strong decatenase activity.</text>
</comment>
<feature type="compositionally biased region" description="Basic and acidic residues" evidence="7">
    <location>
        <begin position="1"/>
        <end position="11"/>
    </location>
</feature>
<dbReference type="InterPro" id="IPR036890">
    <property type="entry name" value="HATPase_C_sf"/>
</dbReference>
<dbReference type="SUPFAM" id="SSF55874">
    <property type="entry name" value="ATPase domain of HSP90 chaperone/DNA topoisomerase II/histidine kinase"/>
    <property type="match status" value="1"/>
</dbReference>
<sequence>MAIRIIDKQDKGPSLFDEPAEELKTPAKKPREEAAEKPAKEKKQPPKPKKSPAKTQTVSLFDESEPEPSAKEQPEPAEETPEPAAEDNKPAAEKQPRSKRSGKKNGKAATAESMAGKQRDISISEFFAKNRHLLGFDNPRKALLTTIKEAVDNSLDACEEAYVLPAITVTIEQLDENKYRVTVMDNGPGIVKRQVPNIFARLLYGSKFHSLKMSRGQQGIGISAAGMYGLLTTGEPVQVISRTNPKKPAYHCHVQIDTAKNVPDVVMDEECDFELPTGTKVTITLEGRYLKGKQSVDEYIEQTAMANPHVAMTYNAPDGSSYVYERQSEEMPFIPVEIKPHPYGVELGMLYKMARESRAKKLPQFLHEDFSRVSLNLAKQIVKDAGLSIQLRPSKCTLQEMEAVHKAVNKTKIMAPSTDCIGPIGEERLEEGLKRVVEAEFYAVCSRKPSVYRGNPFLVEAALAYGFKDNDSKKDDDDRQPLMQLKRVANRVPLLYQQSAGAIYKAVLDVNWRNYGVSQSRGALPSGPLLLMVHIGSVWVPFTSESKEAVAHYPEIIKEIKLAVQECGRKLGRHLKRQRRVKQELQKRSYIQTYLPHIGEALRDILALKDNEVTDVVEKLRDVLERSRKF</sequence>
<dbReference type="NCBIfam" id="NF003218">
    <property type="entry name" value="PRK04184.1"/>
    <property type="match status" value="1"/>
</dbReference>
<reference evidence="10" key="1">
    <citation type="submission" date="2017-02" db="EMBL/GenBank/DDBJ databases">
        <title>Comparative genomics and description of representatives of a novel lineage of planctomycetes thriving in anoxic sediments.</title>
        <authorList>
            <person name="Spring S."/>
            <person name="Bunk B."/>
            <person name="Sproer C."/>
        </authorList>
    </citation>
    <scope>NUCLEOTIDE SEQUENCE [LARGE SCALE GENOMIC DNA]</scope>
    <source>
        <strain evidence="10">SM-Chi-D1</strain>
    </source>
</reference>
<evidence type="ECO:0000256" key="7">
    <source>
        <dbReference type="SAM" id="MobiDB-lite"/>
    </source>
</evidence>
<organism evidence="9 10">
    <name type="scientific">Limihaloglobus sulfuriphilus</name>
    <dbReference type="NCBI Taxonomy" id="1851148"/>
    <lineage>
        <taxon>Bacteria</taxon>
        <taxon>Pseudomonadati</taxon>
        <taxon>Planctomycetota</taxon>
        <taxon>Phycisphaerae</taxon>
        <taxon>Sedimentisphaerales</taxon>
        <taxon>Sedimentisphaeraceae</taxon>
        <taxon>Limihaloglobus</taxon>
    </lineage>
</organism>
<dbReference type="InterPro" id="IPR014721">
    <property type="entry name" value="Ribsml_uS5_D2-typ_fold_subgr"/>
</dbReference>
<dbReference type="RefSeq" id="WP_222566367.1">
    <property type="nucleotide sequence ID" value="NZ_CP019646.1"/>
</dbReference>
<dbReference type="GO" id="GO:0003918">
    <property type="term" value="F:DNA topoisomerase type II (double strand cut, ATP-hydrolyzing) activity"/>
    <property type="evidence" value="ECO:0007669"/>
    <property type="project" value="UniProtKB-UniRule"/>
</dbReference>
<dbReference type="GO" id="GO:0003677">
    <property type="term" value="F:DNA binding"/>
    <property type="evidence" value="ECO:0007669"/>
    <property type="project" value="UniProtKB-UniRule"/>
</dbReference>
<name>A0A1Q2MIB8_9BACT</name>
<keyword evidence="10" id="KW-1185">Reference proteome</keyword>
<dbReference type="CDD" id="cd00823">
    <property type="entry name" value="TopoIIB_Trans"/>
    <property type="match status" value="1"/>
</dbReference>
<dbReference type="InterPro" id="IPR003594">
    <property type="entry name" value="HATPase_dom"/>
</dbReference>
<dbReference type="PANTHER" id="PTHR48444:SF1">
    <property type="entry name" value="DNA TOPOISOMERASE 6 SUBUNIT B"/>
    <property type="match status" value="1"/>
</dbReference>
<evidence type="ECO:0000313" key="9">
    <source>
        <dbReference type="EMBL" id="AQQ72455.1"/>
    </source>
</evidence>
<feature type="compositionally biased region" description="Basic residues" evidence="7">
    <location>
        <begin position="97"/>
        <end position="106"/>
    </location>
</feature>
<evidence type="ECO:0000256" key="4">
    <source>
        <dbReference type="ARBA" id="ARBA00023125"/>
    </source>
</evidence>
<comment type="similarity">
    <text evidence="6">Belongs to the TOP6B family.</text>
</comment>
<dbReference type="Gene3D" id="3.30.230.10">
    <property type="match status" value="1"/>
</dbReference>
<proteinExistence type="inferred from homology"/>